<organism evidence="11">
    <name type="scientific">Culicoides sonorensis</name>
    <name type="common">Biting midge</name>
    <dbReference type="NCBI Taxonomy" id="179676"/>
    <lineage>
        <taxon>Eukaryota</taxon>
        <taxon>Metazoa</taxon>
        <taxon>Ecdysozoa</taxon>
        <taxon>Arthropoda</taxon>
        <taxon>Hexapoda</taxon>
        <taxon>Insecta</taxon>
        <taxon>Pterygota</taxon>
        <taxon>Neoptera</taxon>
        <taxon>Endopterygota</taxon>
        <taxon>Diptera</taxon>
        <taxon>Nematocera</taxon>
        <taxon>Chironomoidea</taxon>
        <taxon>Ceratopogonidae</taxon>
        <taxon>Ceratopogoninae</taxon>
        <taxon>Culicoides</taxon>
        <taxon>Monoculicoides</taxon>
    </lineage>
</organism>
<feature type="active site" description="Charge relay system" evidence="8">
    <location>
        <position position="364"/>
    </location>
</feature>
<evidence type="ECO:0000256" key="8">
    <source>
        <dbReference type="PIRSR" id="PIRSR000862-1"/>
    </source>
</evidence>
<evidence type="ECO:0000256" key="2">
    <source>
        <dbReference type="ARBA" id="ARBA00022729"/>
    </source>
</evidence>
<feature type="signal peptide" evidence="9">
    <location>
        <begin position="1"/>
        <end position="21"/>
    </location>
</feature>
<dbReference type="InterPro" id="IPR006693">
    <property type="entry name" value="AB_hydrolase_lipase"/>
</dbReference>
<protein>
    <recommendedName>
        <fullName evidence="7">Lipase</fullName>
    </recommendedName>
</protein>
<dbReference type="AlphaFoldDB" id="A0A336L6Z6"/>
<evidence type="ECO:0000256" key="1">
    <source>
        <dbReference type="ARBA" id="ARBA00010701"/>
    </source>
</evidence>
<comment type="similarity">
    <text evidence="1 7">Belongs to the AB hydrolase superfamily. Lipase family.</text>
</comment>
<keyword evidence="2 9" id="KW-0732">Signal</keyword>
<dbReference type="FunFam" id="3.40.50.1820:FF:000057">
    <property type="entry name" value="Lipase"/>
    <property type="match status" value="1"/>
</dbReference>
<accession>A0A336L6Z6</accession>
<reference evidence="11" key="1">
    <citation type="submission" date="2018-04" db="EMBL/GenBank/DDBJ databases">
        <authorList>
            <person name="Go L.Y."/>
            <person name="Mitchell J.A."/>
        </authorList>
    </citation>
    <scope>NUCLEOTIDE SEQUENCE</scope>
    <source>
        <tissue evidence="11">Whole organism</tissue>
    </source>
</reference>
<evidence type="ECO:0000259" key="10">
    <source>
        <dbReference type="Pfam" id="PF04083"/>
    </source>
</evidence>
<dbReference type="EMBL" id="UFQT01002283">
    <property type="protein sequence ID" value="SSX33092.1"/>
    <property type="molecule type" value="Genomic_DNA"/>
</dbReference>
<dbReference type="Gene3D" id="3.40.50.1820">
    <property type="entry name" value="alpha/beta hydrolase"/>
    <property type="match status" value="1"/>
</dbReference>
<gene>
    <name evidence="11" type="primary">CSON005929</name>
</gene>
<dbReference type="GO" id="GO:0016788">
    <property type="term" value="F:hydrolase activity, acting on ester bonds"/>
    <property type="evidence" value="ECO:0007669"/>
    <property type="project" value="InterPro"/>
</dbReference>
<reference evidence="12" key="2">
    <citation type="submission" date="2018-07" db="EMBL/GenBank/DDBJ databases">
        <authorList>
            <person name="Quirk P.G."/>
            <person name="Krulwich T.A."/>
        </authorList>
    </citation>
    <scope>NUCLEOTIDE SEQUENCE</scope>
</reference>
<dbReference type="PANTHER" id="PTHR11005">
    <property type="entry name" value="LYSOSOMAL ACID LIPASE-RELATED"/>
    <property type="match status" value="1"/>
</dbReference>
<evidence type="ECO:0000256" key="5">
    <source>
        <dbReference type="ARBA" id="ARBA00023098"/>
    </source>
</evidence>
<evidence type="ECO:0000256" key="9">
    <source>
        <dbReference type="SAM" id="SignalP"/>
    </source>
</evidence>
<feature type="active site" description="Charge relay system" evidence="8">
    <location>
        <position position="336"/>
    </location>
</feature>
<evidence type="ECO:0000256" key="3">
    <source>
        <dbReference type="ARBA" id="ARBA00022801"/>
    </source>
</evidence>
<dbReference type="OMA" id="RVPPKYN"/>
<dbReference type="SUPFAM" id="SSF53474">
    <property type="entry name" value="alpha/beta-Hydrolases"/>
    <property type="match status" value="1"/>
</dbReference>
<dbReference type="GO" id="GO:0016042">
    <property type="term" value="P:lipid catabolic process"/>
    <property type="evidence" value="ECO:0007669"/>
    <property type="project" value="UniProtKB-KW"/>
</dbReference>
<dbReference type="EMBL" id="UFQS01002283">
    <property type="protein sequence ID" value="SSX13666.1"/>
    <property type="molecule type" value="Genomic_DNA"/>
</dbReference>
<evidence type="ECO:0000313" key="12">
    <source>
        <dbReference type="EMBL" id="SSX33092.1"/>
    </source>
</evidence>
<feature type="active site" description="Nucleophile" evidence="8">
    <location>
        <position position="163"/>
    </location>
</feature>
<dbReference type="InterPro" id="IPR029058">
    <property type="entry name" value="AB_hydrolase_fold"/>
</dbReference>
<keyword evidence="5" id="KW-0443">Lipid metabolism</keyword>
<dbReference type="PIRSF" id="PIRSF000862">
    <property type="entry name" value="Steryl_ester_lip"/>
    <property type="match status" value="1"/>
</dbReference>
<dbReference type="Pfam" id="PF04083">
    <property type="entry name" value="Abhydro_lipase"/>
    <property type="match status" value="1"/>
</dbReference>
<evidence type="ECO:0000313" key="11">
    <source>
        <dbReference type="EMBL" id="SSX13666.1"/>
    </source>
</evidence>
<name>A0A336L6Z6_CULSO</name>
<dbReference type="InterPro" id="IPR025483">
    <property type="entry name" value="Lipase_euk"/>
</dbReference>
<dbReference type="VEuPathDB" id="VectorBase:CSON005929"/>
<sequence length="389" mass="44566">MDGSFTLVILIIFSAIPDTSSNGILTTKTIKKFGYPTENHKLTTDDGYKLSLHRIPSKSNNGNETRDPVLLIHGLLCSSSMWVVSPFKNKSALAFNLADDAYDVWMVNVRGTTLSRGHKKKNISETEYWDFSFHEIGLYDISKTIDFVLHKTGSKNLNVICHSQGCTSLLVLLSLRPEYNEKVSSAYLSTAPVFLHHTTGMLARIVGTELEEVVYSSLKNLGIHMFQVVNSFLTESVRNLCTTAYDFCSVMFAANLGPFMKSFNEKRMFFFLLDDVIDNSSVKQFTHYLQLIRNKRFRMFDYGYYKNKAIYRKSIPPEYNLNKVAIPITIMRPISDPFSTREDLRLLIKKLSTVQDMIELPGNHIDYFYDPKTLNRMKTHIIESFDNLN</sequence>
<keyword evidence="4 7" id="KW-0442">Lipid degradation</keyword>
<evidence type="ECO:0000256" key="7">
    <source>
        <dbReference type="PIRNR" id="PIRNR000862"/>
    </source>
</evidence>
<feature type="chain" id="PRO_5033778137" description="Lipase" evidence="9">
    <location>
        <begin position="22"/>
        <end position="389"/>
    </location>
</feature>
<feature type="domain" description="Partial AB-hydrolase lipase" evidence="10">
    <location>
        <begin position="27"/>
        <end position="85"/>
    </location>
</feature>
<evidence type="ECO:0000256" key="6">
    <source>
        <dbReference type="ARBA" id="ARBA00023180"/>
    </source>
</evidence>
<keyword evidence="6" id="KW-0325">Glycoprotein</keyword>
<evidence type="ECO:0000256" key="4">
    <source>
        <dbReference type="ARBA" id="ARBA00022963"/>
    </source>
</evidence>
<proteinExistence type="inferred from homology"/>
<keyword evidence="3 7" id="KW-0378">Hydrolase</keyword>